<evidence type="ECO:0000313" key="4">
    <source>
        <dbReference type="Proteomes" id="UP000177871"/>
    </source>
</evidence>
<feature type="transmembrane region" description="Helical" evidence="2">
    <location>
        <begin position="17"/>
        <end position="35"/>
    </location>
</feature>
<dbReference type="Proteomes" id="UP000177871">
    <property type="component" value="Unassembled WGS sequence"/>
</dbReference>
<dbReference type="EMBL" id="MFJK01000015">
    <property type="protein sequence ID" value="OGG18388.1"/>
    <property type="molecule type" value="Genomic_DNA"/>
</dbReference>
<accession>A0A1F6A123</accession>
<keyword evidence="2" id="KW-1133">Transmembrane helix</keyword>
<sequence length="112" mass="11823">MQEKSAPTVQISKLNEILIILSLSTLLLSLIAFNLKIISSPLPSPTTPQGETELIPAPSPTPSGDRPTQIINPYPLLTLTEQQVASPSQVPPATESAIISSPSAEQSLKNSP</sequence>
<feature type="compositionally biased region" description="Polar residues" evidence="1">
    <location>
        <begin position="97"/>
        <end position="112"/>
    </location>
</feature>
<dbReference type="AlphaFoldDB" id="A0A1F6A123"/>
<evidence type="ECO:0000256" key="1">
    <source>
        <dbReference type="SAM" id="MobiDB-lite"/>
    </source>
</evidence>
<comment type="caution">
    <text evidence="3">The sequence shown here is derived from an EMBL/GenBank/DDBJ whole genome shotgun (WGS) entry which is preliminary data.</text>
</comment>
<keyword evidence="2" id="KW-0472">Membrane</keyword>
<protein>
    <submittedName>
        <fullName evidence="3">Uncharacterized protein</fullName>
    </submittedName>
</protein>
<evidence type="ECO:0000313" key="3">
    <source>
        <dbReference type="EMBL" id="OGG18388.1"/>
    </source>
</evidence>
<gene>
    <name evidence="3" type="ORF">A2721_00375</name>
</gene>
<feature type="region of interest" description="Disordered" evidence="1">
    <location>
        <begin position="42"/>
        <end position="70"/>
    </location>
</feature>
<reference evidence="3 4" key="1">
    <citation type="journal article" date="2016" name="Nat. Commun.">
        <title>Thousands of microbial genomes shed light on interconnected biogeochemical processes in an aquifer system.</title>
        <authorList>
            <person name="Anantharaman K."/>
            <person name="Brown C.T."/>
            <person name="Hug L.A."/>
            <person name="Sharon I."/>
            <person name="Castelle C.J."/>
            <person name="Probst A.J."/>
            <person name="Thomas B.C."/>
            <person name="Singh A."/>
            <person name="Wilkins M.J."/>
            <person name="Karaoz U."/>
            <person name="Brodie E.L."/>
            <person name="Williams K.H."/>
            <person name="Hubbard S.S."/>
            <person name="Banfield J.F."/>
        </authorList>
    </citation>
    <scope>NUCLEOTIDE SEQUENCE [LARGE SCALE GENOMIC DNA]</scope>
</reference>
<name>A0A1F6A123_9BACT</name>
<organism evidence="3 4">
    <name type="scientific">Candidatus Gottesmanbacteria bacterium RIFCSPHIGHO2_01_FULL_47_48</name>
    <dbReference type="NCBI Taxonomy" id="1798381"/>
    <lineage>
        <taxon>Bacteria</taxon>
        <taxon>Candidatus Gottesmaniibacteriota</taxon>
    </lineage>
</organism>
<proteinExistence type="predicted"/>
<keyword evidence="2" id="KW-0812">Transmembrane</keyword>
<evidence type="ECO:0000256" key="2">
    <source>
        <dbReference type="SAM" id="Phobius"/>
    </source>
</evidence>
<feature type="region of interest" description="Disordered" evidence="1">
    <location>
        <begin position="82"/>
        <end position="112"/>
    </location>
</feature>